<dbReference type="Proteomes" id="UP000265520">
    <property type="component" value="Unassembled WGS sequence"/>
</dbReference>
<sequence>MVVLPLILLKEYFDTLELKKCGVVRLDNNKACKVQ</sequence>
<evidence type="ECO:0000313" key="1">
    <source>
        <dbReference type="EMBL" id="MCI48521.1"/>
    </source>
</evidence>
<evidence type="ECO:0000313" key="2">
    <source>
        <dbReference type="Proteomes" id="UP000265520"/>
    </source>
</evidence>
<feature type="non-terminal residue" evidence="1">
    <location>
        <position position="35"/>
    </location>
</feature>
<organism evidence="1 2">
    <name type="scientific">Trifolium medium</name>
    <dbReference type="NCBI Taxonomy" id="97028"/>
    <lineage>
        <taxon>Eukaryota</taxon>
        <taxon>Viridiplantae</taxon>
        <taxon>Streptophyta</taxon>
        <taxon>Embryophyta</taxon>
        <taxon>Tracheophyta</taxon>
        <taxon>Spermatophyta</taxon>
        <taxon>Magnoliopsida</taxon>
        <taxon>eudicotyledons</taxon>
        <taxon>Gunneridae</taxon>
        <taxon>Pentapetalae</taxon>
        <taxon>rosids</taxon>
        <taxon>fabids</taxon>
        <taxon>Fabales</taxon>
        <taxon>Fabaceae</taxon>
        <taxon>Papilionoideae</taxon>
        <taxon>50 kb inversion clade</taxon>
        <taxon>NPAAA clade</taxon>
        <taxon>Hologalegina</taxon>
        <taxon>IRL clade</taxon>
        <taxon>Trifolieae</taxon>
        <taxon>Trifolium</taxon>
    </lineage>
</organism>
<accession>A0A392SI29</accession>
<dbReference type="EMBL" id="LXQA010387585">
    <property type="protein sequence ID" value="MCI48521.1"/>
    <property type="molecule type" value="Genomic_DNA"/>
</dbReference>
<comment type="caution">
    <text evidence="1">The sequence shown here is derived from an EMBL/GenBank/DDBJ whole genome shotgun (WGS) entry which is preliminary data.</text>
</comment>
<name>A0A392SI29_9FABA</name>
<keyword evidence="2" id="KW-1185">Reference proteome</keyword>
<protein>
    <submittedName>
        <fullName evidence="1">Uncharacterized protein</fullName>
    </submittedName>
</protein>
<proteinExistence type="predicted"/>
<reference evidence="1 2" key="1">
    <citation type="journal article" date="2018" name="Front. Plant Sci.">
        <title>Red Clover (Trifolium pratense) and Zigzag Clover (T. medium) - A Picture of Genomic Similarities and Differences.</title>
        <authorList>
            <person name="Dluhosova J."/>
            <person name="Istvanek J."/>
            <person name="Nedelnik J."/>
            <person name="Repkova J."/>
        </authorList>
    </citation>
    <scope>NUCLEOTIDE SEQUENCE [LARGE SCALE GENOMIC DNA]</scope>
    <source>
        <strain evidence="2">cv. 10/8</strain>
        <tissue evidence="1">Leaf</tissue>
    </source>
</reference>
<dbReference type="AlphaFoldDB" id="A0A392SI29"/>